<protein>
    <recommendedName>
        <fullName evidence="3">Leucine-rich repeat domain-containing protein</fullName>
    </recommendedName>
</protein>
<keyword evidence="2" id="KW-1185">Reference proteome</keyword>
<organism evidence="1 2">
    <name type="scientific">Chaetoceros tenuissimus</name>
    <dbReference type="NCBI Taxonomy" id="426638"/>
    <lineage>
        <taxon>Eukaryota</taxon>
        <taxon>Sar</taxon>
        <taxon>Stramenopiles</taxon>
        <taxon>Ochrophyta</taxon>
        <taxon>Bacillariophyta</taxon>
        <taxon>Coscinodiscophyceae</taxon>
        <taxon>Chaetocerotophycidae</taxon>
        <taxon>Chaetocerotales</taxon>
        <taxon>Chaetocerotaceae</taxon>
        <taxon>Chaetoceros</taxon>
    </lineage>
</organism>
<dbReference type="SUPFAM" id="SSF52058">
    <property type="entry name" value="L domain-like"/>
    <property type="match status" value="1"/>
</dbReference>
<comment type="caution">
    <text evidence="1">The sequence shown here is derived from an EMBL/GenBank/DDBJ whole genome shotgun (WGS) entry which is preliminary data.</text>
</comment>
<dbReference type="AlphaFoldDB" id="A0AAD3D846"/>
<dbReference type="Pfam" id="PF13306">
    <property type="entry name" value="LRR_5"/>
    <property type="match status" value="1"/>
</dbReference>
<sequence length="266" mass="30728">MRVANVDGLVTLFYDGTKHNAELEAELYSQYSRRGEINGWEEWEISDKCKQYFRERLSWQQVIVVEGVTVIQQKTFQCCFNIKKVIFADSVVRIEYCAFRFCKSLVYIKLPINLEYIDEGAFQECNLSSVFLPPRCRQVGGAAFSHNANLTIVHVPQAVELRRIVFAKTSMIADSPFGVHVRGTIEEVKNWMKNINSDERFSLHRACCSFQPLKEVIFTILEEKGIGAFKLKNEMGITPSQYLKENPYTDISEKDIIEEYVMKMMG</sequence>
<dbReference type="InterPro" id="IPR032675">
    <property type="entry name" value="LRR_dom_sf"/>
</dbReference>
<evidence type="ECO:0008006" key="3">
    <source>
        <dbReference type="Google" id="ProtNLM"/>
    </source>
</evidence>
<evidence type="ECO:0000313" key="2">
    <source>
        <dbReference type="Proteomes" id="UP001054902"/>
    </source>
</evidence>
<proteinExistence type="predicted"/>
<dbReference type="Gene3D" id="3.80.10.10">
    <property type="entry name" value="Ribonuclease Inhibitor"/>
    <property type="match status" value="1"/>
</dbReference>
<dbReference type="InterPro" id="IPR026906">
    <property type="entry name" value="LRR_5"/>
</dbReference>
<gene>
    <name evidence="1" type="ORF">CTEN210_14907</name>
</gene>
<dbReference type="Proteomes" id="UP001054902">
    <property type="component" value="Unassembled WGS sequence"/>
</dbReference>
<dbReference type="EMBL" id="BLLK01000062">
    <property type="protein sequence ID" value="GFH58431.1"/>
    <property type="molecule type" value="Genomic_DNA"/>
</dbReference>
<reference evidence="1 2" key="1">
    <citation type="journal article" date="2021" name="Sci. Rep.">
        <title>The genome of the diatom Chaetoceros tenuissimus carries an ancient integrated fragment of an extant virus.</title>
        <authorList>
            <person name="Hongo Y."/>
            <person name="Kimura K."/>
            <person name="Takaki Y."/>
            <person name="Yoshida Y."/>
            <person name="Baba S."/>
            <person name="Kobayashi G."/>
            <person name="Nagasaki K."/>
            <person name="Hano T."/>
            <person name="Tomaru Y."/>
        </authorList>
    </citation>
    <scope>NUCLEOTIDE SEQUENCE [LARGE SCALE GENOMIC DNA]</scope>
    <source>
        <strain evidence="1 2">NIES-3715</strain>
    </source>
</reference>
<accession>A0AAD3D846</accession>
<name>A0AAD3D846_9STRA</name>
<evidence type="ECO:0000313" key="1">
    <source>
        <dbReference type="EMBL" id="GFH58431.1"/>
    </source>
</evidence>